<dbReference type="PANTHER" id="PTHR33960:SF1">
    <property type="entry name" value="SIMILAR TO KIAA0825 PROTEIN"/>
    <property type="match status" value="1"/>
</dbReference>
<organism evidence="1 2">
    <name type="scientific">Muraenolepis orangiensis</name>
    <name type="common">Patagonian moray cod</name>
    <dbReference type="NCBI Taxonomy" id="630683"/>
    <lineage>
        <taxon>Eukaryota</taxon>
        <taxon>Metazoa</taxon>
        <taxon>Chordata</taxon>
        <taxon>Craniata</taxon>
        <taxon>Vertebrata</taxon>
        <taxon>Euteleostomi</taxon>
        <taxon>Actinopterygii</taxon>
        <taxon>Neopterygii</taxon>
        <taxon>Teleostei</taxon>
        <taxon>Neoteleostei</taxon>
        <taxon>Acanthomorphata</taxon>
        <taxon>Zeiogadaria</taxon>
        <taxon>Gadariae</taxon>
        <taxon>Gadiformes</taxon>
        <taxon>Muraenolepidoidei</taxon>
        <taxon>Muraenolepididae</taxon>
        <taxon>Muraenolepis</taxon>
    </lineage>
</organism>
<evidence type="ECO:0000313" key="1">
    <source>
        <dbReference type="EMBL" id="KAJ3603760.1"/>
    </source>
</evidence>
<protein>
    <submittedName>
        <fullName evidence="1">Uncharacterized protein</fullName>
    </submittedName>
</protein>
<dbReference type="EMBL" id="JANIIK010000044">
    <property type="protein sequence ID" value="KAJ3603760.1"/>
    <property type="molecule type" value="Genomic_DNA"/>
</dbReference>
<gene>
    <name evidence="1" type="ORF">NHX12_028501</name>
</gene>
<dbReference type="OrthoDB" id="10007406at2759"/>
<comment type="caution">
    <text evidence="1">The sequence shown here is derived from an EMBL/GenBank/DDBJ whole genome shotgun (WGS) entry which is preliminary data.</text>
</comment>
<keyword evidence="2" id="KW-1185">Reference proteome</keyword>
<dbReference type="InterPro" id="IPR027993">
    <property type="entry name" value="DUF4495"/>
</dbReference>
<proteinExistence type="predicted"/>
<name>A0A9Q0IML0_9TELE</name>
<dbReference type="Pfam" id="PF14906">
    <property type="entry name" value="DUF4495"/>
    <property type="match status" value="1"/>
</dbReference>
<dbReference type="PANTHER" id="PTHR33960">
    <property type="entry name" value="SIMILAR TO KIAA0825 PROTEIN"/>
    <property type="match status" value="1"/>
</dbReference>
<reference evidence="1" key="1">
    <citation type="submission" date="2022-07" db="EMBL/GenBank/DDBJ databases">
        <title>Chromosome-level genome of Muraenolepis orangiensis.</title>
        <authorList>
            <person name="Kim J."/>
        </authorList>
    </citation>
    <scope>NUCLEOTIDE SEQUENCE</scope>
    <source>
        <strain evidence="1">KU_S4_2022</strain>
        <tissue evidence="1">Muscle</tissue>
    </source>
</reference>
<dbReference type="Proteomes" id="UP001148018">
    <property type="component" value="Unassembled WGS sequence"/>
</dbReference>
<sequence>MEVPRDGRSFSLTSHQLAALTQLACTLLQLESSVEELVVNTAHVVHSSQDTPCVKGEHLLHSPEALLVEFDWRSAFIGLVPQMAHCVKVVLEDVCTKSLQQEEASFTSGQTLIELCKCAGHTPLTVDDHLVGDDSSHTWPEMDTPRMIAKFCATVVAELEALLPLAVACRDSPLAAVRGSFVEACARVTSAALSRVEERALQVPCSAPLKNLPALLASCVCIGQRLAHYHARPLILLPIQRYKDTAEALRDQLTSYSVQVCSTSILHDAESHHWTDPKPFYEGERCSFSLQMWFYFLCGLRSDLWAVLPASWARGVLAQVLGETLQLLVHRYSRARPSYKRHPQIRCDITAVLLYVEQLMCSVSESPEASVRPLTSPALVATGLQKVDWSARIHHLCDQLLTVMVIGTAPLPMLYGNFTSESVKDSEGTNPHGFIGVHWLHALHPDLYPEQSFRDGLVGPAAWACQLRLLTSDPGYNLCGEREKSLSEVSPEDSEAGSDFVAALFNLLSAVSGVPRALTQALEPYLDGARVWEHLYALPDTTPGAPPLVSSVRAVISKPAHCLLGHLVPMVMAARQGHEEEEVGRAVPHSLLARVPREWNYQPQEAGGGKKEPRTTKSMLPLAVRALSMVFTNLPTAVASLALPVRFLFHAAERRLPQRAQQLRSTGLLLRALLGCLVQGLEDPDTAEQVSGVALNRGAKDCLGLLAECLQATMGIQHKGVPKPAVHKVLQALEENRPKWTALMLQKARRLCSDSDGQERIQSRC</sequence>
<dbReference type="AlphaFoldDB" id="A0A9Q0IML0"/>
<evidence type="ECO:0000313" key="2">
    <source>
        <dbReference type="Proteomes" id="UP001148018"/>
    </source>
</evidence>
<accession>A0A9Q0IML0</accession>